<evidence type="ECO:0000256" key="15">
    <source>
        <dbReference type="SAM" id="Phobius"/>
    </source>
</evidence>
<dbReference type="Pfam" id="PF12796">
    <property type="entry name" value="Ank_2"/>
    <property type="match status" value="3"/>
</dbReference>
<evidence type="ECO:0000256" key="2">
    <source>
        <dbReference type="ARBA" id="ARBA00022448"/>
    </source>
</evidence>
<keyword evidence="9 15" id="KW-0472">Membrane</keyword>
<evidence type="ECO:0000256" key="14">
    <source>
        <dbReference type="SAM" id="MobiDB-lite"/>
    </source>
</evidence>
<name>A0A1B6CIU7_9HEMI</name>
<evidence type="ECO:0000256" key="7">
    <source>
        <dbReference type="ARBA" id="ARBA00023043"/>
    </source>
</evidence>
<evidence type="ECO:0000256" key="11">
    <source>
        <dbReference type="ARBA" id="ARBA00023303"/>
    </source>
</evidence>
<keyword evidence="10" id="KW-0325">Glycoprotein</keyword>
<evidence type="ECO:0000256" key="8">
    <source>
        <dbReference type="ARBA" id="ARBA00023065"/>
    </source>
</evidence>
<dbReference type="InterPro" id="IPR005821">
    <property type="entry name" value="Ion_trans_dom"/>
</dbReference>
<evidence type="ECO:0000256" key="10">
    <source>
        <dbReference type="ARBA" id="ARBA00023180"/>
    </source>
</evidence>
<dbReference type="GO" id="GO:0005216">
    <property type="term" value="F:monoatomic ion channel activity"/>
    <property type="evidence" value="ECO:0007669"/>
    <property type="project" value="InterPro"/>
</dbReference>
<keyword evidence="3" id="KW-0716">Sensory transduction</keyword>
<keyword evidence="4 15" id="KW-0812">Transmembrane</keyword>
<feature type="domain" description="Ion transport" evidence="16">
    <location>
        <begin position="325"/>
        <end position="557"/>
    </location>
</feature>
<gene>
    <name evidence="17" type="ORF">g.14808</name>
</gene>
<dbReference type="Gene3D" id="1.25.40.20">
    <property type="entry name" value="Ankyrin repeat-containing domain"/>
    <property type="match status" value="2"/>
</dbReference>
<feature type="transmembrane region" description="Helical" evidence="15">
    <location>
        <begin position="528"/>
        <end position="552"/>
    </location>
</feature>
<dbReference type="PRINTS" id="PR01415">
    <property type="entry name" value="ANKYRIN"/>
</dbReference>
<dbReference type="PANTHER" id="PTHR47143:SF1">
    <property type="entry name" value="ION_TRANS DOMAIN-CONTAINING PROTEIN"/>
    <property type="match status" value="1"/>
</dbReference>
<feature type="transmembrane region" description="Helical" evidence="15">
    <location>
        <begin position="357"/>
        <end position="378"/>
    </location>
</feature>
<keyword evidence="7 12" id="KW-0040">ANK repeat</keyword>
<evidence type="ECO:0000256" key="9">
    <source>
        <dbReference type="ARBA" id="ARBA00023136"/>
    </source>
</evidence>
<keyword evidence="6 15" id="KW-1133">Transmembrane helix</keyword>
<evidence type="ECO:0000256" key="5">
    <source>
        <dbReference type="ARBA" id="ARBA00022737"/>
    </source>
</evidence>
<feature type="non-terminal residue" evidence="17">
    <location>
        <position position="1"/>
    </location>
</feature>
<evidence type="ECO:0000259" key="16">
    <source>
        <dbReference type="Pfam" id="PF00520"/>
    </source>
</evidence>
<evidence type="ECO:0000256" key="12">
    <source>
        <dbReference type="PROSITE-ProRule" id="PRU00023"/>
    </source>
</evidence>
<dbReference type="InterPro" id="IPR052076">
    <property type="entry name" value="TRP_cation_channel"/>
</dbReference>
<feature type="repeat" description="ANK" evidence="12">
    <location>
        <begin position="193"/>
        <end position="220"/>
    </location>
</feature>
<protein>
    <recommendedName>
        <fullName evidence="16">Ion transport domain-containing protein</fullName>
    </recommendedName>
</protein>
<comment type="subcellular location">
    <subcellularLocation>
        <location evidence="1">Membrane</location>
        <topology evidence="1">Multi-pass membrane protein</topology>
    </subcellularLocation>
</comment>
<reference evidence="17" key="1">
    <citation type="submission" date="2015-12" db="EMBL/GenBank/DDBJ databases">
        <title>De novo transcriptome assembly of four potential Pierce s Disease insect vectors from Arizona vineyards.</title>
        <authorList>
            <person name="Tassone E.E."/>
        </authorList>
    </citation>
    <scope>NUCLEOTIDE SEQUENCE</scope>
</reference>
<evidence type="ECO:0000256" key="3">
    <source>
        <dbReference type="ARBA" id="ARBA00022606"/>
    </source>
</evidence>
<proteinExistence type="predicted"/>
<dbReference type="PANTHER" id="PTHR47143">
    <property type="entry name" value="TRANSIENT RECEPTOR POTENTIAL CATION CHANNEL PROTEIN PAINLESS"/>
    <property type="match status" value="1"/>
</dbReference>
<keyword evidence="2" id="KW-0813">Transport</keyword>
<accession>A0A1B6CIU7</accession>
<dbReference type="SMART" id="SM00248">
    <property type="entry name" value="ANK"/>
    <property type="match status" value="6"/>
</dbReference>
<keyword evidence="11" id="KW-0407">Ion channel</keyword>
<evidence type="ECO:0000256" key="6">
    <source>
        <dbReference type="ARBA" id="ARBA00022989"/>
    </source>
</evidence>
<feature type="repeat" description="ANK" evidence="12">
    <location>
        <begin position="159"/>
        <end position="191"/>
    </location>
</feature>
<feature type="transmembrane region" description="Helical" evidence="15">
    <location>
        <begin position="419"/>
        <end position="439"/>
    </location>
</feature>
<feature type="coiled-coil region" evidence="13">
    <location>
        <begin position="674"/>
        <end position="701"/>
    </location>
</feature>
<feature type="region of interest" description="Disordered" evidence="14">
    <location>
        <begin position="639"/>
        <end position="668"/>
    </location>
</feature>
<evidence type="ECO:0000256" key="4">
    <source>
        <dbReference type="ARBA" id="ARBA00022692"/>
    </source>
</evidence>
<keyword evidence="5" id="KW-0677">Repeat</keyword>
<feature type="repeat" description="ANK" evidence="12">
    <location>
        <begin position="122"/>
        <end position="154"/>
    </location>
</feature>
<dbReference type="PROSITE" id="PS50297">
    <property type="entry name" value="ANK_REP_REGION"/>
    <property type="match status" value="3"/>
</dbReference>
<evidence type="ECO:0000256" key="1">
    <source>
        <dbReference type="ARBA" id="ARBA00004141"/>
    </source>
</evidence>
<dbReference type="AlphaFoldDB" id="A0A1B6CIU7"/>
<dbReference type="SUPFAM" id="SSF48403">
    <property type="entry name" value="Ankyrin repeat"/>
    <property type="match status" value="1"/>
</dbReference>
<keyword evidence="13" id="KW-0175">Coiled coil</keyword>
<dbReference type="PROSITE" id="PS50088">
    <property type="entry name" value="ANK_REPEAT"/>
    <property type="match status" value="3"/>
</dbReference>
<feature type="transmembrane region" description="Helical" evidence="15">
    <location>
        <begin position="325"/>
        <end position="351"/>
    </location>
</feature>
<keyword evidence="8" id="KW-0406">Ion transport</keyword>
<organism evidence="17">
    <name type="scientific">Clastoptera arizonana</name>
    <name type="common">Arizona spittle bug</name>
    <dbReference type="NCBI Taxonomy" id="38151"/>
    <lineage>
        <taxon>Eukaryota</taxon>
        <taxon>Metazoa</taxon>
        <taxon>Ecdysozoa</taxon>
        <taxon>Arthropoda</taxon>
        <taxon>Hexapoda</taxon>
        <taxon>Insecta</taxon>
        <taxon>Pterygota</taxon>
        <taxon>Neoptera</taxon>
        <taxon>Paraneoptera</taxon>
        <taxon>Hemiptera</taxon>
        <taxon>Auchenorrhyncha</taxon>
        <taxon>Cercopoidea</taxon>
        <taxon>Clastopteridae</taxon>
        <taxon>Clastoptera</taxon>
    </lineage>
</organism>
<dbReference type="GO" id="GO:0034703">
    <property type="term" value="C:cation channel complex"/>
    <property type="evidence" value="ECO:0007669"/>
    <property type="project" value="UniProtKB-ARBA"/>
</dbReference>
<dbReference type="InterPro" id="IPR002110">
    <property type="entry name" value="Ankyrin_rpt"/>
</dbReference>
<dbReference type="InterPro" id="IPR036770">
    <property type="entry name" value="Ankyrin_rpt-contain_sf"/>
</dbReference>
<sequence>LLEAGADIKLTSNENQTVLHLAAKKPNISLLEELLSIPDSVKILDWRNKNYETPLSCAVSHSQLICVRRLLQYGADITASLPGDVTLLHIAADNGQAAVLDTLLENPVVENLKDVRSNEGKGGMTPLHVAALAGHVTCVLSLISVKCNLYAKTTDLPHFGATALHLAAKEGNVEVVRCIVSHDAKTLNAKNSDKWYPLHVAARFSHRDCVGVMLQHGANLAATIIDSGGYRRTGLDIIVYSVLHPISFLENIFDSFIDVNEYPLNSPKCMVKVRYDILVPLGPDRKQLRVLDSLLNCSKDISQESLLLHPLIETFLYLKWKKLRVFFFFMMALYMIFTLSLTSMAMFIYVLQPNLEIIRNSITVCRVVLLVSLALIILQEMMHAARLQRYYLKDFESWMKWSAFLTAVVVVIMDHNIWWLIHITTISVLLAWLELLFLLSRWPSAMGFYILMFFTVANKVVEVLATFMFVLIGFTFAFLIHFQGTTPFSNWWEALIKVFAMTTEFDYVETFQAFPGKTSFSIIGRSIFAVYLVLVAIVLMNLLVGLAVSDIATLERQGRAQRLAKQIDFLSLLELFVYNKTVLFCCPRGLTDSIKRRRTAASGLTIEPGKTQSEHVNLPQQLKQDVINNVLKKKRVDKPDLDDVDSSDRVSGSMKSYKSELSSEQDDKRVSQMLERILAEIAEMKQEINTLKVQRLDFEDRGIVPNENGTKLMRC</sequence>
<evidence type="ECO:0000313" key="17">
    <source>
        <dbReference type="EMBL" id="JAS13273.1"/>
    </source>
</evidence>
<evidence type="ECO:0000256" key="13">
    <source>
        <dbReference type="SAM" id="Coils"/>
    </source>
</evidence>
<dbReference type="EMBL" id="GEDC01024025">
    <property type="protein sequence ID" value="JAS13273.1"/>
    <property type="molecule type" value="Transcribed_RNA"/>
</dbReference>
<dbReference type="Pfam" id="PF00520">
    <property type="entry name" value="Ion_trans"/>
    <property type="match status" value="1"/>
</dbReference>
<feature type="transmembrane region" description="Helical" evidence="15">
    <location>
        <begin position="460"/>
        <end position="482"/>
    </location>
</feature>